<feature type="compositionally biased region" description="Pro residues" evidence="4">
    <location>
        <begin position="32"/>
        <end position="54"/>
    </location>
</feature>
<dbReference type="GO" id="GO:0004197">
    <property type="term" value="F:cysteine-type endopeptidase activity"/>
    <property type="evidence" value="ECO:0007669"/>
    <property type="project" value="InterPro"/>
</dbReference>
<proteinExistence type="inferred from homology"/>
<keyword evidence="2" id="KW-0053">Apoptosis</keyword>
<dbReference type="InterPro" id="IPR050452">
    <property type="entry name" value="Metacaspase"/>
</dbReference>
<keyword evidence="7" id="KW-1185">Reference proteome</keyword>
<evidence type="ECO:0000259" key="5">
    <source>
        <dbReference type="Pfam" id="PF00656"/>
    </source>
</evidence>
<feature type="region of interest" description="Disordered" evidence="4">
    <location>
        <begin position="1"/>
        <end position="61"/>
    </location>
</feature>
<evidence type="ECO:0000256" key="3">
    <source>
        <dbReference type="ARBA" id="ARBA00022807"/>
    </source>
</evidence>
<keyword evidence="3" id="KW-0788">Thiol protease</keyword>
<reference evidence="6 7" key="1">
    <citation type="submission" date="2015-08" db="EMBL/GenBank/DDBJ databases">
        <title>Next Generation Sequencing and Analysis of the Genome of Puccinia sorghi L Schw, the Causal Agent of Maize Common Rust.</title>
        <authorList>
            <person name="Rochi L."/>
            <person name="Burguener G."/>
            <person name="Darino M."/>
            <person name="Turjanski A."/>
            <person name="Kreff E."/>
            <person name="Dieguez M.J."/>
            <person name="Sacco F."/>
        </authorList>
    </citation>
    <scope>NUCLEOTIDE SEQUENCE [LARGE SCALE GENOMIC DNA]</scope>
    <source>
        <strain evidence="6 7">RO10H11247</strain>
    </source>
</reference>
<dbReference type="GO" id="GO:0006915">
    <property type="term" value="P:apoptotic process"/>
    <property type="evidence" value="ECO:0007669"/>
    <property type="project" value="UniProtKB-KW"/>
</dbReference>
<dbReference type="GO" id="GO:0005737">
    <property type="term" value="C:cytoplasm"/>
    <property type="evidence" value="ECO:0007669"/>
    <property type="project" value="TreeGrafter"/>
</dbReference>
<evidence type="ECO:0000313" key="7">
    <source>
        <dbReference type="Proteomes" id="UP000037035"/>
    </source>
</evidence>
<dbReference type="STRING" id="27349.A0A0L6VQ42"/>
<dbReference type="AlphaFoldDB" id="A0A0L6VQ42"/>
<evidence type="ECO:0000256" key="2">
    <source>
        <dbReference type="ARBA" id="ARBA00022703"/>
    </source>
</evidence>
<keyword evidence="3" id="KW-0645">Protease</keyword>
<comment type="similarity">
    <text evidence="1">Belongs to the peptidase C14B family.</text>
</comment>
<gene>
    <name evidence="6" type="ORF">VP01_128g2</name>
</gene>
<feature type="compositionally biased region" description="Low complexity" evidence="4">
    <location>
        <begin position="21"/>
        <end position="31"/>
    </location>
</feature>
<keyword evidence="3" id="KW-0378">Hydrolase</keyword>
<name>A0A0L6VQ42_9BASI</name>
<dbReference type="VEuPathDB" id="FungiDB:VP01_128g2"/>
<evidence type="ECO:0000256" key="1">
    <source>
        <dbReference type="ARBA" id="ARBA00009005"/>
    </source>
</evidence>
<dbReference type="PANTHER" id="PTHR48104:SF30">
    <property type="entry name" value="METACASPASE-1"/>
    <property type="match status" value="1"/>
</dbReference>
<dbReference type="GO" id="GO:0006508">
    <property type="term" value="P:proteolysis"/>
    <property type="evidence" value="ECO:0007669"/>
    <property type="project" value="InterPro"/>
</dbReference>
<feature type="domain" description="Peptidase C14 caspase" evidence="5">
    <location>
        <begin position="134"/>
        <end position="440"/>
    </location>
</feature>
<comment type="caution">
    <text evidence="6">The sequence shown here is derived from an EMBL/GenBank/DDBJ whole genome shotgun (WGS) entry which is preliminary data.</text>
</comment>
<dbReference type="Pfam" id="PF00656">
    <property type="entry name" value="Peptidase_C14"/>
    <property type="match status" value="1"/>
</dbReference>
<dbReference type="InterPro" id="IPR029030">
    <property type="entry name" value="Caspase-like_dom_sf"/>
</dbReference>
<sequence>MANYPYTHPASQWGPPPITGQQNQYQQQWAPPTGPPPPQWQPPPVPPPGPPPPTNDHARPYPGHYGAYTHLFSYLCQQNSHLNLKTFIFLRPWQSSNHIPPGIQSRPTRRSLSTTPSYPRRTLFSSFYSNCTGRRKALCIGINYVGLTGELRGCHNDALNMQKFLIERYNYKQEDMVVLLDTPGANPRQVPTRANIISAMQWLVSNAQPNDSLFFHFSGHGGQVKDLDGDEDDGFDEVIYPVDHKHAGHIVDDEMFAIMVAPLPPGCRLTGIFDVELLPFILWTILRIPSSCHSGTALDLPCKCLFHRRQDQGAQSFSRVRGAGQGALQAGLSYMRGDLGGVAKGLLGLGKKVMMGNKADKIAKATRTSPADAIQWSGCKDSQTSADAVEAGSATGAMSYAFITSLTQAPQQTYQQLLVSIRHILANKYSQKPQLSASHPIDTNLMFVM</sequence>
<dbReference type="Proteomes" id="UP000037035">
    <property type="component" value="Unassembled WGS sequence"/>
</dbReference>
<accession>A0A0L6VQ42</accession>
<dbReference type="EMBL" id="LAVV01003221">
    <property type="protein sequence ID" value="KNZ62290.1"/>
    <property type="molecule type" value="Genomic_DNA"/>
</dbReference>
<dbReference type="InterPro" id="IPR011600">
    <property type="entry name" value="Pept_C14_caspase"/>
</dbReference>
<protein>
    <recommendedName>
        <fullName evidence="5">Peptidase C14 caspase domain-containing protein</fullName>
    </recommendedName>
</protein>
<organism evidence="6 7">
    <name type="scientific">Puccinia sorghi</name>
    <dbReference type="NCBI Taxonomy" id="27349"/>
    <lineage>
        <taxon>Eukaryota</taxon>
        <taxon>Fungi</taxon>
        <taxon>Dikarya</taxon>
        <taxon>Basidiomycota</taxon>
        <taxon>Pucciniomycotina</taxon>
        <taxon>Pucciniomycetes</taxon>
        <taxon>Pucciniales</taxon>
        <taxon>Pucciniaceae</taxon>
        <taxon>Puccinia</taxon>
    </lineage>
</organism>
<dbReference type="PANTHER" id="PTHR48104">
    <property type="entry name" value="METACASPASE-4"/>
    <property type="match status" value="1"/>
</dbReference>
<evidence type="ECO:0000313" key="6">
    <source>
        <dbReference type="EMBL" id="KNZ62290.1"/>
    </source>
</evidence>
<dbReference type="Gene3D" id="3.40.50.12660">
    <property type="match status" value="2"/>
</dbReference>
<dbReference type="OrthoDB" id="3223806at2759"/>
<dbReference type="SUPFAM" id="SSF52129">
    <property type="entry name" value="Caspase-like"/>
    <property type="match status" value="1"/>
</dbReference>
<evidence type="ECO:0000256" key="4">
    <source>
        <dbReference type="SAM" id="MobiDB-lite"/>
    </source>
</evidence>